<feature type="signal peptide" evidence="8">
    <location>
        <begin position="1"/>
        <end position="19"/>
    </location>
</feature>
<dbReference type="InterPro" id="IPR050654">
    <property type="entry name" value="AChE-related_enzymes"/>
</dbReference>
<evidence type="ECO:0000313" key="10">
    <source>
        <dbReference type="Proteomes" id="UP000694941"/>
    </source>
</evidence>
<evidence type="ECO:0000256" key="2">
    <source>
        <dbReference type="ARBA" id="ARBA00022487"/>
    </source>
</evidence>
<evidence type="ECO:0000256" key="4">
    <source>
        <dbReference type="ARBA" id="ARBA00022867"/>
    </source>
</evidence>
<reference evidence="11" key="1">
    <citation type="submission" date="2025-08" db="UniProtKB">
        <authorList>
            <consortium name="RefSeq"/>
        </authorList>
    </citation>
    <scope>IDENTIFICATION</scope>
    <source>
        <tissue evidence="11">Muscle</tissue>
    </source>
</reference>
<dbReference type="PROSITE" id="PS00941">
    <property type="entry name" value="CARBOXYLESTERASE_B_2"/>
    <property type="match status" value="1"/>
</dbReference>
<evidence type="ECO:0000256" key="8">
    <source>
        <dbReference type="RuleBase" id="RU361235"/>
    </source>
</evidence>
<dbReference type="InterPro" id="IPR019819">
    <property type="entry name" value="Carboxylesterase_B_CS"/>
</dbReference>
<proteinExistence type="inferred from homology"/>
<comment type="similarity">
    <text evidence="1 8">Belongs to the type-B carboxylesterase/lipase family.</text>
</comment>
<keyword evidence="8" id="KW-0732">Signal</keyword>
<keyword evidence="6" id="KW-0325">Glycoprotein</keyword>
<dbReference type="Gene3D" id="3.40.50.1820">
    <property type="entry name" value="alpha/beta hydrolase"/>
    <property type="match status" value="1"/>
</dbReference>
<sequence>MKYYMFLSAVVTLLYVVSAGNIDVTTNSGDIMGYEHITIFGGKVFVFTGIPYAKPPVGELRFKKPKPIEKWKGKINATSKPNACFQKRFQKEENNNPIENFWKMKSQISEDCLYLNIFVPENSTLSKGSTARKEPGNLLPVMFFIHGGNFETSSGSLDIFDGSILADRMDVIVVTMNYRLGPFGFMYNNENLEMAPGNQGLMDQQVALAWVKDNVMSFGGDPKIITLFGDSTGAASIGLHLMMKGSKGLFTRAIMESMSPLYPGISHSEEEAMKITSIFSKKAGCSPKISEDMMTCLRGMDPEKLIAATEELMKEGYESPFIPTYGAKNNIISKPPLELAEEKMFNAEELLIGSNQEEGSRALRTIITEKINGVTREEATSILQKVLPVNKMNFAPKVVELYMKNIEPSSKEMNLEALSYALGDYFFNCPTLFFAEKFSKSGRNVYYYMFNYLPKRFHSTNEFSHGDEVEFIFGLPLKLNEYTFSENELSLRVMLHFTTFAKRGNPSLVSDEWPRFQEEWPAYQELNTLVPNFAFVYNHLHCDIWREILKSN</sequence>
<dbReference type="Proteomes" id="UP000694941">
    <property type="component" value="Unplaced"/>
</dbReference>
<comment type="catalytic activity">
    <reaction evidence="7">
        <text>acetylcholine + H2O = choline + acetate + H(+)</text>
        <dbReference type="Rhea" id="RHEA:17561"/>
        <dbReference type="ChEBI" id="CHEBI:15354"/>
        <dbReference type="ChEBI" id="CHEBI:15355"/>
        <dbReference type="ChEBI" id="CHEBI:15377"/>
        <dbReference type="ChEBI" id="CHEBI:15378"/>
        <dbReference type="ChEBI" id="CHEBI:30089"/>
        <dbReference type="EC" id="3.1.1.7"/>
    </reaction>
</comment>
<dbReference type="InterPro" id="IPR029058">
    <property type="entry name" value="AB_hydrolase_fold"/>
</dbReference>
<organism evidence="10 11">
    <name type="scientific">Limulus polyphemus</name>
    <name type="common">Atlantic horseshoe crab</name>
    <dbReference type="NCBI Taxonomy" id="6850"/>
    <lineage>
        <taxon>Eukaryota</taxon>
        <taxon>Metazoa</taxon>
        <taxon>Ecdysozoa</taxon>
        <taxon>Arthropoda</taxon>
        <taxon>Chelicerata</taxon>
        <taxon>Merostomata</taxon>
        <taxon>Xiphosura</taxon>
        <taxon>Limulidae</taxon>
        <taxon>Limulus</taxon>
    </lineage>
</organism>
<evidence type="ECO:0000256" key="5">
    <source>
        <dbReference type="ARBA" id="ARBA00023157"/>
    </source>
</evidence>
<evidence type="ECO:0000256" key="3">
    <source>
        <dbReference type="ARBA" id="ARBA00022801"/>
    </source>
</evidence>
<evidence type="ECO:0000313" key="11">
    <source>
        <dbReference type="RefSeq" id="XP_022256811.1"/>
    </source>
</evidence>
<dbReference type="PROSITE" id="PS00122">
    <property type="entry name" value="CARBOXYLESTERASE_B_1"/>
    <property type="match status" value="1"/>
</dbReference>
<dbReference type="PANTHER" id="PTHR43918:SF4">
    <property type="entry name" value="CARBOXYLIC ESTER HYDROLASE"/>
    <property type="match status" value="1"/>
</dbReference>
<feature type="chain" id="PRO_5045004625" description="Carboxylic ester hydrolase" evidence="8">
    <location>
        <begin position="20"/>
        <end position="552"/>
    </location>
</feature>
<name>A0ABM1TLQ5_LIMPO</name>
<accession>A0ABM1TLQ5</accession>
<keyword evidence="10" id="KW-1185">Reference proteome</keyword>
<dbReference type="SUPFAM" id="SSF53474">
    <property type="entry name" value="alpha/beta-Hydrolases"/>
    <property type="match status" value="1"/>
</dbReference>
<gene>
    <name evidence="11" type="primary">LOC106472534</name>
</gene>
<keyword evidence="5" id="KW-1015">Disulfide bond</keyword>
<evidence type="ECO:0000259" key="9">
    <source>
        <dbReference type="Pfam" id="PF00135"/>
    </source>
</evidence>
<dbReference type="RefSeq" id="XP_022256811.1">
    <property type="nucleotide sequence ID" value="XM_022401103.1"/>
</dbReference>
<keyword evidence="3 8" id="KW-0378">Hydrolase</keyword>
<keyword evidence="2" id="KW-0719">Serine esterase</keyword>
<protein>
    <recommendedName>
        <fullName evidence="8">Carboxylic ester hydrolase</fullName>
        <ecNumber evidence="8">3.1.1.-</ecNumber>
    </recommendedName>
</protein>
<keyword evidence="4" id="KW-0531">Neurotransmitter degradation</keyword>
<evidence type="ECO:0000256" key="1">
    <source>
        <dbReference type="ARBA" id="ARBA00005964"/>
    </source>
</evidence>
<dbReference type="Pfam" id="PF00135">
    <property type="entry name" value="COesterase"/>
    <property type="match status" value="1"/>
</dbReference>
<feature type="domain" description="Carboxylesterase type B" evidence="9">
    <location>
        <begin position="24"/>
        <end position="544"/>
    </location>
</feature>
<dbReference type="EC" id="3.1.1.-" evidence="8"/>
<dbReference type="PANTHER" id="PTHR43918">
    <property type="entry name" value="ACETYLCHOLINESTERASE"/>
    <property type="match status" value="1"/>
</dbReference>
<dbReference type="InterPro" id="IPR000997">
    <property type="entry name" value="Cholinesterase"/>
</dbReference>
<dbReference type="InterPro" id="IPR002018">
    <property type="entry name" value="CarbesteraseB"/>
</dbReference>
<evidence type="ECO:0000256" key="7">
    <source>
        <dbReference type="ARBA" id="ARBA00048484"/>
    </source>
</evidence>
<dbReference type="GeneID" id="106472534"/>
<evidence type="ECO:0000256" key="6">
    <source>
        <dbReference type="ARBA" id="ARBA00023180"/>
    </source>
</evidence>
<dbReference type="PRINTS" id="PR00878">
    <property type="entry name" value="CHOLNESTRASE"/>
</dbReference>
<dbReference type="InterPro" id="IPR019826">
    <property type="entry name" value="Carboxylesterase_B_AS"/>
</dbReference>